<keyword evidence="4" id="KW-0433">Leucine-rich repeat</keyword>
<feature type="chain" id="PRO_5015137201" evidence="13">
    <location>
        <begin position="27"/>
        <end position="878"/>
    </location>
</feature>
<keyword evidence="10" id="KW-0675">Receptor</keyword>
<organism evidence="16 17">
    <name type="scientific">Rosa chinensis</name>
    <name type="common">China rose</name>
    <dbReference type="NCBI Taxonomy" id="74649"/>
    <lineage>
        <taxon>Eukaryota</taxon>
        <taxon>Viridiplantae</taxon>
        <taxon>Streptophyta</taxon>
        <taxon>Embryophyta</taxon>
        <taxon>Tracheophyta</taxon>
        <taxon>Spermatophyta</taxon>
        <taxon>Magnoliopsida</taxon>
        <taxon>eudicotyledons</taxon>
        <taxon>Gunneridae</taxon>
        <taxon>Pentapetalae</taxon>
        <taxon>rosids</taxon>
        <taxon>fabids</taxon>
        <taxon>Rosales</taxon>
        <taxon>Rosaceae</taxon>
        <taxon>Rosoideae</taxon>
        <taxon>Rosoideae incertae sedis</taxon>
        <taxon>Rosa</taxon>
    </lineage>
</organism>
<protein>
    <submittedName>
        <fullName evidence="16">Putative leucine-rich repeat-containing, plant-type, leucine-rich repeat domain, L</fullName>
    </submittedName>
</protein>
<dbReference type="Proteomes" id="UP000238479">
    <property type="component" value="Chromosome 5"/>
</dbReference>
<dbReference type="Gene3D" id="3.80.10.10">
    <property type="entry name" value="Ribonuclease Inhibitor"/>
    <property type="match status" value="4"/>
</dbReference>
<feature type="signal peptide" evidence="13">
    <location>
        <begin position="1"/>
        <end position="26"/>
    </location>
</feature>
<evidence type="ECO:0000313" key="17">
    <source>
        <dbReference type="Proteomes" id="UP000238479"/>
    </source>
</evidence>
<dbReference type="InterPro" id="IPR055414">
    <property type="entry name" value="LRR_R13L4/SHOC2-like"/>
</dbReference>
<evidence type="ECO:0000256" key="1">
    <source>
        <dbReference type="ARBA" id="ARBA00004251"/>
    </source>
</evidence>
<keyword evidence="8 12" id="KW-1133">Transmembrane helix</keyword>
<dbReference type="SUPFAM" id="SSF52058">
    <property type="entry name" value="L domain-like"/>
    <property type="match status" value="2"/>
</dbReference>
<evidence type="ECO:0000259" key="14">
    <source>
        <dbReference type="Pfam" id="PF08263"/>
    </source>
</evidence>
<dbReference type="Pfam" id="PF08263">
    <property type="entry name" value="LRRNT_2"/>
    <property type="match status" value="1"/>
</dbReference>
<dbReference type="EMBL" id="PDCK01000043">
    <property type="protein sequence ID" value="PRQ30882.1"/>
    <property type="molecule type" value="Genomic_DNA"/>
</dbReference>
<keyword evidence="9 12" id="KW-0472">Membrane</keyword>
<dbReference type="GO" id="GO:0005886">
    <property type="term" value="C:plasma membrane"/>
    <property type="evidence" value="ECO:0007669"/>
    <property type="project" value="UniProtKB-SubCell"/>
</dbReference>
<dbReference type="FunFam" id="3.80.10.10:FF:001678">
    <property type="entry name" value="Calmodulin-binding receptor kinase CaMRLK"/>
    <property type="match status" value="1"/>
</dbReference>
<feature type="domain" description="Leucine-rich repeat-containing N-terminal plant-type" evidence="14">
    <location>
        <begin position="39"/>
        <end position="76"/>
    </location>
</feature>
<evidence type="ECO:0000256" key="11">
    <source>
        <dbReference type="ARBA" id="ARBA00023180"/>
    </source>
</evidence>
<dbReference type="InterPro" id="IPR001611">
    <property type="entry name" value="Leu-rich_rpt"/>
</dbReference>
<dbReference type="OrthoDB" id="1060944at2759"/>
<evidence type="ECO:0000256" key="7">
    <source>
        <dbReference type="ARBA" id="ARBA00022737"/>
    </source>
</evidence>
<keyword evidence="7" id="KW-0677">Repeat</keyword>
<dbReference type="PANTHER" id="PTHR48063">
    <property type="entry name" value="LRR RECEPTOR-LIKE KINASE"/>
    <property type="match status" value="1"/>
</dbReference>
<proteinExistence type="inferred from homology"/>
<keyword evidence="3" id="KW-1003">Cell membrane</keyword>
<dbReference type="FunFam" id="3.80.10.10:FF:000111">
    <property type="entry name" value="LRR receptor-like serine/threonine-protein kinase ERECTA"/>
    <property type="match status" value="1"/>
</dbReference>
<dbReference type="Gramene" id="PRQ30882">
    <property type="protein sequence ID" value="PRQ30882"/>
    <property type="gene ID" value="RchiOBHm_Chr5g0029441"/>
</dbReference>
<dbReference type="SMART" id="SM00369">
    <property type="entry name" value="LRR_TYP"/>
    <property type="match status" value="7"/>
</dbReference>
<dbReference type="Pfam" id="PF00560">
    <property type="entry name" value="LRR_1"/>
    <property type="match status" value="10"/>
</dbReference>
<dbReference type="InterPro" id="IPR003591">
    <property type="entry name" value="Leu-rich_rpt_typical-subtyp"/>
</dbReference>
<dbReference type="PANTHER" id="PTHR48063:SF90">
    <property type="entry name" value="OS11G0565920 PROTEIN"/>
    <property type="match status" value="1"/>
</dbReference>
<evidence type="ECO:0000256" key="9">
    <source>
        <dbReference type="ARBA" id="ARBA00023136"/>
    </source>
</evidence>
<evidence type="ECO:0000256" key="13">
    <source>
        <dbReference type="SAM" id="SignalP"/>
    </source>
</evidence>
<evidence type="ECO:0000256" key="12">
    <source>
        <dbReference type="SAM" id="Phobius"/>
    </source>
</evidence>
<comment type="subcellular location">
    <subcellularLocation>
        <location evidence="1">Cell membrane</location>
        <topology evidence="1">Single-pass type I membrane protein</topology>
    </subcellularLocation>
</comment>
<evidence type="ECO:0000256" key="10">
    <source>
        <dbReference type="ARBA" id="ARBA00023170"/>
    </source>
</evidence>
<dbReference type="InterPro" id="IPR032675">
    <property type="entry name" value="LRR_dom_sf"/>
</dbReference>
<keyword evidence="11" id="KW-0325">Glycoprotein</keyword>
<dbReference type="Pfam" id="PF23598">
    <property type="entry name" value="LRR_14"/>
    <property type="match status" value="1"/>
</dbReference>
<evidence type="ECO:0000256" key="5">
    <source>
        <dbReference type="ARBA" id="ARBA00022692"/>
    </source>
</evidence>
<feature type="domain" description="Disease resistance R13L4/SHOC-2-like LRR" evidence="15">
    <location>
        <begin position="177"/>
        <end position="330"/>
    </location>
</feature>
<gene>
    <name evidence="16" type="ORF">RchiOBHm_Chr5g0029441</name>
</gene>
<dbReference type="PRINTS" id="PR00019">
    <property type="entry name" value="LEURICHRPT"/>
</dbReference>
<evidence type="ECO:0000259" key="15">
    <source>
        <dbReference type="Pfam" id="PF23598"/>
    </source>
</evidence>
<sequence length="878" mass="98170">MDICVNFNPISRLILHLLLLLFLASSSLNTSGIVESCMEEERRALLSFKQDLTDSSGKLSSWVGHQCCRWRGISCNNRTGHVAIVDLRNTYPYTPDDGQWNSTEFGESFLQGKSINPSLLGLKHLSYLDLSNNDFKWVHIPKFIGQLTSLSYLNLSYSNFSGEIPSSLGNLTNLNYLDLDSYSLSNVSSKNLNWISHLSSLKYLSLRELNLNSTGVSWLHAVNKLPSLLELHLSSYQIQSIPHSLQSINLTSLAVLDMSLNNVINSSFPKWIFNLSSLTKLDLSDNSFSNPFVDEFATLKSLEHLDLSFTGLKGQVPKFIGSLCKLKSLSLAVNKFDGGIQEFLSGFSNCSFNRMESLDLSYCGLVGKLPSSLGILKSLQFLTLRSNFFNGSIPQSLGKLTQLVILDLSDNSWDGSLTEAHFINLTRLKSFQVSTDGLVPIIFNLTDYEWIPAFKLREIYMYNCRVGVVFPLWLQSQTELVRVSLTNAGISSPIPKEWVFKISSQIQWLDLSDNQISGKLPFRFNSFPNLIWIILSHNQFDGTIPSSICGIQSLYVLVLSNNQLSGEFPKEWSLWSRIGVVDVSNNNMSGNIPHHFCSLPFIQILDLSHNRFSGTIPKCLNNLVGYGYGDWTFLTSQVDYGAWTFWTSRVGYDGYGIWMFSGSHIVTTATVNGRTSKYFNHNARLLFIIDFSSNDLEGEIPEEICSLVGLGTLNLSMNQLSGNIPSKIGNLHLLETLDLSQNQLSGQIPQSLASLTFLSHLNLSSNKLTGRIPSGNQLQTLDDSSIYEGNPSLCGFPLSKCPEDGDNMHEPHEAEFDDEKLGLYTSTVLGFIIGFWSVCGTLILKKSWRYAYFQFFDYIKEKVALAIALKVASLKARQ</sequence>
<reference evidence="16 17" key="1">
    <citation type="journal article" date="2018" name="Nat. Genet.">
        <title>The Rosa genome provides new insights in the design of modern roses.</title>
        <authorList>
            <person name="Bendahmane M."/>
        </authorList>
    </citation>
    <scope>NUCLEOTIDE SEQUENCE [LARGE SCALE GENOMIC DNA]</scope>
    <source>
        <strain evidence="17">cv. Old Blush</strain>
    </source>
</reference>
<keyword evidence="5 12" id="KW-0812">Transmembrane</keyword>
<evidence type="ECO:0000313" key="16">
    <source>
        <dbReference type="EMBL" id="PRQ30882.1"/>
    </source>
</evidence>
<evidence type="ECO:0000256" key="6">
    <source>
        <dbReference type="ARBA" id="ARBA00022729"/>
    </source>
</evidence>
<keyword evidence="6 13" id="KW-0732">Signal</keyword>
<evidence type="ECO:0000256" key="2">
    <source>
        <dbReference type="ARBA" id="ARBA00009592"/>
    </source>
</evidence>
<dbReference type="InterPro" id="IPR046956">
    <property type="entry name" value="RLP23-like"/>
</dbReference>
<evidence type="ECO:0000256" key="4">
    <source>
        <dbReference type="ARBA" id="ARBA00022614"/>
    </source>
</evidence>
<name>A0A2P6Q9N3_ROSCH</name>
<dbReference type="InterPro" id="IPR013210">
    <property type="entry name" value="LRR_N_plant-typ"/>
</dbReference>
<comment type="caution">
    <text evidence="16">The sequence shown here is derived from an EMBL/GenBank/DDBJ whole genome shotgun (WGS) entry which is preliminary data.</text>
</comment>
<feature type="transmembrane region" description="Helical" evidence="12">
    <location>
        <begin position="821"/>
        <end position="844"/>
    </location>
</feature>
<dbReference type="SMR" id="A0A2P6Q9N3"/>
<dbReference type="AlphaFoldDB" id="A0A2P6Q9N3"/>
<comment type="similarity">
    <text evidence="2">Belongs to the RLP family.</text>
</comment>
<evidence type="ECO:0000256" key="8">
    <source>
        <dbReference type="ARBA" id="ARBA00022989"/>
    </source>
</evidence>
<keyword evidence="17" id="KW-1185">Reference proteome</keyword>
<evidence type="ECO:0000256" key="3">
    <source>
        <dbReference type="ARBA" id="ARBA00022475"/>
    </source>
</evidence>
<accession>A0A2P6Q9N3</accession>